<dbReference type="GO" id="GO:0006506">
    <property type="term" value="P:GPI anchor biosynthetic process"/>
    <property type="evidence" value="ECO:0007669"/>
    <property type="project" value="UniProtKB-KW"/>
</dbReference>
<dbReference type="Pfam" id="PF06699">
    <property type="entry name" value="PIG-F"/>
    <property type="match status" value="1"/>
</dbReference>
<keyword evidence="3" id="KW-0337">GPI-anchor biosynthesis</keyword>
<evidence type="ECO:0000256" key="5">
    <source>
        <dbReference type="ARBA" id="ARBA00022824"/>
    </source>
</evidence>
<evidence type="ECO:0000256" key="1">
    <source>
        <dbReference type="ARBA" id="ARBA00004477"/>
    </source>
</evidence>
<feature type="transmembrane region" description="Helical" evidence="9">
    <location>
        <begin position="161"/>
        <end position="183"/>
    </location>
</feature>
<protein>
    <submittedName>
        <fullName evidence="10">Uncharacterized protein</fullName>
    </submittedName>
</protein>
<comment type="pathway">
    <text evidence="2">Glycolipid biosynthesis; glycosylphosphatidylinositol-anchor biosynthesis.</text>
</comment>
<dbReference type="InterPro" id="IPR009580">
    <property type="entry name" value="GPI_biosynthesis_protein_Pig-F"/>
</dbReference>
<proteinExistence type="predicted"/>
<dbReference type="Proteomes" id="UP001217754">
    <property type="component" value="Chromosome 4"/>
</dbReference>
<evidence type="ECO:0000256" key="8">
    <source>
        <dbReference type="SAM" id="MobiDB-lite"/>
    </source>
</evidence>
<evidence type="ECO:0000256" key="4">
    <source>
        <dbReference type="ARBA" id="ARBA00022692"/>
    </source>
</evidence>
<evidence type="ECO:0000256" key="3">
    <source>
        <dbReference type="ARBA" id="ARBA00022502"/>
    </source>
</evidence>
<dbReference type="EMBL" id="CP119961">
    <property type="protein sequence ID" value="WFD39625.1"/>
    <property type="molecule type" value="Genomic_DNA"/>
</dbReference>
<keyword evidence="4 9" id="KW-0812">Transmembrane</keyword>
<evidence type="ECO:0000256" key="7">
    <source>
        <dbReference type="ARBA" id="ARBA00023136"/>
    </source>
</evidence>
<sequence>MTARRGAGAWPIRHALQLMLAMLVLQPLLLLITLVDFARVWPDAVDALPMKALVKVSQVLRPGIGREAPATASALLRESALALQGVFITQAWYSARLASWHAVAEGYEQGLAKAEARSKAHSVSQQLERIVLTSCAAPLLWCASLLVIVLCGAPVEAHFGGTAVLAAYLALLVLFPVVHILGAPPSAMWTRVLAAPSLAAPREVLVLLPAAVSLVGALGGGAALALDWGRAWQTWPLPCVYGAAGGLLVGNVLAMGACAYQINAQVRAKALEASEPPQAPAVPPAAAKARRRRKH</sequence>
<organism evidence="10 11">
    <name type="scientific">Malassezia japonica</name>
    <dbReference type="NCBI Taxonomy" id="223818"/>
    <lineage>
        <taxon>Eukaryota</taxon>
        <taxon>Fungi</taxon>
        <taxon>Dikarya</taxon>
        <taxon>Basidiomycota</taxon>
        <taxon>Ustilaginomycotina</taxon>
        <taxon>Malasseziomycetes</taxon>
        <taxon>Malasseziales</taxon>
        <taxon>Malasseziaceae</taxon>
        <taxon>Malassezia</taxon>
    </lineage>
</organism>
<feature type="transmembrane region" description="Helical" evidence="9">
    <location>
        <begin position="130"/>
        <end position="155"/>
    </location>
</feature>
<evidence type="ECO:0000256" key="9">
    <source>
        <dbReference type="SAM" id="Phobius"/>
    </source>
</evidence>
<feature type="region of interest" description="Disordered" evidence="8">
    <location>
        <begin position="273"/>
        <end position="295"/>
    </location>
</feature>
<name>A0AAF0EZ33_9BASI</name>
<keyword evidence="6 9" id="KW-1133">Transmembrane helix</keyword>
<keyword evidence="7 9" id="KW-0472">Membrane</keyword>
<reference evidence="10" key="1">
    <citation type="submission" date="2023-03" db="EMBL/GenBank/DDBJ databases">
        <title>Mating type loci evolution in Malassezia.</title>
        <authorList>
            <person name="Coelho M.A."/>
        </authorList>
    </citation>
    <scope>NUCLEOTIDE SEQUENCE</scope>
    <source>
        <strain evidence="10">CBS 9431</strain>
    </source>
</reference>
<feature type="transmembrane region" description="Helical" evidence="9">
    <location>
        <begin position="20"/>
        <end position="41"/>
    </location>
</feature>
<comment type="subcellular location">
    <subcellularLocation>
        <location evidence="1">Endoplasmic reticulum membrane</location>
        <topology evidence="1">Multi-pass membrane protein</topology>
    </subcellularLocation>
</comment>
<evidence type="ECO:0000256" key="2">
    <source>
        <dbReference type="ARBA" id="ARBA00004687"/>
    </source>
</evidence>
<accession>A0AAF0EZ33</accession>
<feature type="transmembrane region" description="Helical" evidence="9">
    <location>
        <begin position="204"/>
        <end position="228"/>
    </location>
</feature>
<keyword evidence="5" id="KW-0256">Endoplasmic reticulum</keyword>
<dbReference type="AlphaFoldDB" id="A0AAF0EZ33"/>
<evidence type="ECO:0000256" key="6">
    <source>
        <dbReference type="ARBA" id="ARBA00022989"/>
    </source>
</evidence>
<keyword evidence="11" id="KW-1185">Reference proteome</keyword>
<dbReference type="RefSeq" id="XP_060122522.1">
    <property type="nucleotide sequence ID" value="XM_060266539.1"/>
</dbReference>
<evidence type="ECO:0000313" key="10">
    <source>
        <dbReference type="EMBL" id="WFD39625.1"/>
    </source>
</evidence>
<evidence type="ECO:0000313" key="11">
    <source>
        <dbReference type="Proteomes" id="UP001217754"/>
    </source>
</evidence>
<dbReference type="GO" id="GO:0005789">
    <property type="term" value="C:endoplasmic reticulum membrane"/>
    <property type="evidence" value="ECO:0007669"/>
    <property type="project" value="UniProtKB-SubCell"/>
</dbReference>
<feature type="transmembrane region" description="Helical" evidence="9">
    <location>
        <begin position="240"/>
        <end position="260"/>
    </location>
</feature>
<gene>
    <name evidence="10" type="ORF">MJAP1_002605</name>
</gene>
<dbReference type="GeneID" id="85226256"/>